<dbReference type="Proteomes" id="UP000828390">
    <property type="component" value="Unassembled WGS sequence"/>
</dbReference>
<reference evidence="2" key="2">
    <citation type="submission" date="2020-11" db="EMBL/GenBank/DDBJ databases">
        <authorList>
            <person name="McCartney M.A."/>
            <person name="Auch B."/>
            <person name="Kono T."/>
            <person name="Mallez S."/>
            <person name="Becker A."/>
            <person name="Gohl D.M."/>
            <person name="Silverstein K.A.T."/>
            <person name="Koren S."/>
            <person name="Bechman K.B."/>
            <person name="Herman A."/>
            <person name="Abrahante J.E."/>
            <person name="Garbe J."/>
        </authorList>
    </citation>
    <scope>NUCLEOTIDE SEQUENCE</scope>
    <source>
        <strain evidence="2">Duluth1</strain>
        <tissue evidence="2">Whole animal</tissue>
    </source>
</reference>
<accession>A0A9D3Y891</accession>
<name>A0A9D3Y891_DREPO</name>
<feature type="compositionally biased region" description="Basic and acidic residues" evidence="1">
    <location>
        <begin position="1"/>
        <end position="10"/>
    </location>
</feature>
<keyword evidence="3" id="KW-1185">Reference proteome</keyword>
<sequence>MNGYSRDGRNRFKTQTGYRDHAPGQVTGNIMATDQRLFDSLQGRRMPPKAYCKVCGLNNHDTNDCYRKWRRSDSYHSNSCSESRRYGRYRRQSKAQAEQRAAWDIRIRLSLISNPESGTVNFNKFDGLNNLCI</sequence>
<protein>
    <submittedName>
        <fullName evidence="2">Uncharacterized protein</fullName>
    </submittedName>
</protein>
<feature type="region of interest" description="Disordered" evidence="1">
    <location>
        <begin position="72"/>
        <end position="94"/>
    </location>
</feature>
<reference evidence="2" key="1">
    <citation type="journal article" date="2019" name="bioRxiv">
        <title>The Genome of the Zebra Mussel, Dreissena polymorpha: A Resource for Invasive Species Research.</title>
        <authorList>
            <person name="McCartney M.A."/>
            <person name="Auch B."/>
            <person name="Kono T."/>
            <person name="Mallez S."/>
            <person name="Zhang Y."/>
            <person name="Obille A."/>
            <person name="Becker A."/>
            <person name="Abrahante J.E."/>
            <person name="Garbe J."/>
            <person name="Badalamenti J.P."/>
            <person name="Herman A."/>
            <person name="Mangelson H."/>
            <person name="Liachko I."/>
            <person name="Sullivan S."/>
            <person name="Sone E.D."/>
            <person name="Koren S."/>
            <person name="Silverstein K.A.T."/>
            <person name="Beckman K.B."/>
            <person name="Gohl D.M."/>
        </authorList>
    </citation>
    <scope>NUCLEOTIDE SEQUENCE</scope>
    <source>
        <strain evidence="2">Duluth1</strain>
        <tissue evidence="2">Whole animal</tissue>
    </source>
</reference>
<evidence type="ECO:0000313" key="2">
    <source>
        <dbReference type="EMBL" id="KAH3693692.1"/>
    </source>
</evidence>
<proteinExistence type="predicted"/>
<evidence type="ECO:0000313" key="3">
    <source>
        <dbReference type="Proteomes" id="UP000828390"/>
    </source>
</evidence>
<evidence type="ECO:0000256" key="1">
    <source>
        <dbReference type="SAM" id="MobiDB-lite"/>
    </source>
</evidence>
<comment type="caution">
    <text evidence="2">The sequence shown here is derived from an EMBL/GenBank/DDBJ whole genome shotgun (WGS) entry which is preliminary data.</text>
</comment>
<gene>
    <name evidence="2" type="ORF">DPMN_081132</name>
</gene>
<organism evidence="2 3">
    <name type="scientific">Dreissena polymorpha</name>
    <name type="common">Zebra mussel</name>
    <name type="synonym">Mytilus polymorpha</name>
    <dbReference type="NCBI Taxonomy" id="45954"/>
    <lineage>
        <taxon>Eukaryota</taxon>
        <taxon>Metazoa</taxon>
        <taxon>Spiralia</taxon>
        <taxon>Lophotrochozoa</taxon>
        <taxon>Mollusca</taxon>
        <taxon>Bivalvia</taxon>
        <taxon>Autobranchia</taxon>
        <taxon>Heteroconchia</taxon>
        <taxon>Euheterodonta</taxon>
        <taxon>Imparidentia</taxon>
        <taxon>Neoheterodontei</taxon>
        <taxon>Myida</taxon>
        <taxon>Dreissenoidea</taxon>
        <taxon>Dreissenidae</taxon>
        <taxon>Dreissena</taxon>
    </lineage>
</organism>
<dbReference type="AlphaFoldDB" id="A0A9D3Y891"/>
<dbReference type="EMBL" id="JAIWYP010000016">
    <property type="protein sequence ID" value="KAH3693692.1"/>
    <property type="molecule type" value="Genomic_DNA"/>
</dbReference>
<feature type="region of interest" description="Disordered" evidence="1">
    <location>
        <begin position="1"/>
        <end position="26"/>
    </location>
</feature>